<feature type="compositionally biased region" description="Polar residues" evidence="1">
    <location>
        <begin position="766"/>
        <end position="776"/>
    </location>
</feature>
<feature type="compositionally biased region" description="Polar residues" evidence="1">
    <location>
        <begin position="1490"/>
        <end position="1499"/>
    </location>
</feature>
<feature type="region of interest" description="Disordered" evidence="1">
    <location>
        <begin position="1399"/>
        <end position="1438"/>
    </location>
</feature>
<gene>
    <name evidence="3 4 5" type="primary">LOC101857573</name>
</gene>
<dbReference type="Proteomes" id="UP000694888">
    <property type="component" value="Unplaced"/>
</dbReference>
<dbReference type="RefSeq" id="XP_005099684.1">
    <property type="nucleotide sequence ID" value="XM_005099627.3"/>
</dbReference>
<feature type="compositionally biased region" description="Polar residues" evidence="1">
    <location>
        <begin position="1463"/>
        <end position="1477"/>
    </location>
</feature>
<sequence length="1607" mass="173153">MSQPHCFPTDTLRTEAQSLSVPTKATQEKIISKASSLLKTTVSHPTATTFPPYCGQISSSPPSISCSGEGIKEIEKQNVQRLMLTSASTKSGTVSSIILNKEKEKVGTPLSALIPADPSRPVFHLLSSSSGTFLVPVFKAAHTNSRNKTARKSSSGQKQPDLINTIQKSKKSKPQYVLLPPYKGHDSSLKCASEQGNKNAGAILATNNFDASVNIFNSHQQNALKGADASGLCVSQKDSVSAASAKAAPSASTVSALKPISVSHVAKPLKISKSLFSHSAGANRSPANVALVSSTVPLTHQPSTSQGQKLKDLSHETLILKTPGHPGRILQVSIPPSSGHNNDLGNANYNIQKRSVQEDVKSDHSYVFEKLNEIVAPSVPVSGVSLLGNKHYGTHSKSALGEVGKLSQVRALYSKVPLAKGQSTAGVLKKSDFSSERKDSGMSLLNKAHHFSISKSSADTIKQDAGKFLPVENLYSNNAGCVKAPASSSESLMQSLQQLMKTKGSQSFTELPSSVKDRRTESTKTHMLTTCLQTACGSVPVNVISPSLDDDDLDINARTELTYTSQDGSWLPSQFQKRKTTTSKGNAFGYTADSKYKSFVPESEGQDCAKSDLCDDIVDDNYGCEMDDWKKPHANIQDSDLKIESVFSLADAIPHVIQDDGRDSPVDLNESEKQEMEVEEVKVSSTFKLTSSDWKKYCSPCFTVVERLTKEEIKAVNSPEAFPKCSNHCRKRHLDSLCHLNLLTCNNHPNFDCLPSPPSKVAKLQSPDQNPLTSKTKQSKDVKHEIIDCESPTLDGNSTSCVDKEKKNEIKESPCPAMHVFPTQASNSLRQEEQSKEMRKEENLSPPAVREKKRNTGRSTNPLPGNGTAVLPKQKSPHALIVRGTKSRPQAAKLLYSEEPDDVEDLDFGAKLADKGDFSKNESVFDNLAIKLLRSQVEEKRSAMALCKAQRRCWTSKQNIQTKQARTKTALTSAKKSPLQNVTKGLPVTKVTRESTMKKPNLIPSEKTVEENNAFQRFKVHKSKFSKFVIPTPVLSKTAPSTTKSGELSSTTIQAALNSLSSHLAKSGKKIVEENNGLFLIQIDGKPVLVKLSSPNALGSFPKTALPNGENTKKTLTQGVSSKKVEGKSLPVDSNIQKSSPTLNLNWSPNPGPGPRGVSLDPCVAEAQKDKRQKATPSSVQTCGALSSSSSSASALLSGLMALPPSNQSTTSMAKSDTRAVTTPLSYGRVVNKAKAPSSSENATAPLIVGKSNNTVVSHSSRLNITTSLLQGKTPVSGECTSTTSVSVPMSSVSSVAVPTHRLPTTSTSLSGNVSREAQNITQPGGAALQTAMTRPVSATYADENSPFSHLPPNSTLLPQRRVRTSEHISEKERWRKRRLLEAKYPLPPGVVIKCEPDDSSDFPECLQSQSEVSTSVVLQQRSRGETRFEENDQESPLSQIDAGQEVMTHSELNDEPPPLLQETPSGSGHDSGTGNADSDDDMPPVLQPMFSSTSSTTGRPFCEDSPHTPHSVSKASHGVAQSESQSGEAPSASQDSCDDSGIDSTVPSASSSTTSADRFSLPLRPHRPSFQNPKIQHLKELLEKRKLQVEKMKKMSQDELPLDLST</sequence>
<accession>A0ABM1A144</accession>
<feature type="compositionally biased region" description="Polar residues" evidence="1">
    <location>
        <begin position="1407"/>
        <end position="1422"/>
    </location>
</feature>
<dbReference type="RefSeq" id="XP_005099685.1">
    <property type="nucleotide sequence ID" value="XM_005099628.3"/>
</dbReference>
<feature type="compositionally biased region" description="Polar residues" evidence="1">
    <location>
        <begin position="1346"/>
        <end position="1358"/>
    </location>
</feature>
<proteinExistence type="predicted"/>
<dbReference type="GeneID" id="101857573"/>
<evidence type="ECO:0000313" key="2">
    <source>
        <dbReference type="Proteomes" id="UP000694888"/>
    </source>
</evidence>
<evidence type="ECO:0000256" key="1">
    <source>
        <dbReference type="SAM" id="MobiDB-lite"/>
    </source>
</evidence>
<feature type="region of interest" description="Disordered" evidence="1">
    <location>
        <begin position="1343"/>
        <end position="1370"/>
    </location>
</feature>
<feature type="compositionally biased region" description="Polar residues" evidence="1">
    <location>
        <begin position="1132"/>
        <end position="1149"/>
    </location>
</feature>
<evidence type="ECO:0000313" key="5">
    <source>
        <dbReference type="RefSeq" id="XP_012938694.1"/>
    </source>
</evidence>
<protein>
    <submittedName>
        <fullName evidence="3 4">Uncharacterized protein LOC101857573</fullName>
    </submittedName>
</protein>
<feature type="region of interest" description="Disordered" evidence="1">
    <location>
        <begin position="818"/>
        <end position="872"/>
    </location>
</feature>
<organism evidence="2 5">
    <name type="scientific">Aplysia californica</name>
    <name type="common">California sea hare</name>
    <dbReference type="NCBI Taxonomy" id="6500"/>
    <lineage>
        <taxon>Eukaryota</taxon>
        <taxon>Metazoa</taxon>
        <taxon>Spiralia</taxon>
        <taxon>Lophotrochozoa</taxon>
        <taxon>Mollusca</taxon>
        <taxon>Gastropoda</taxon>
        <taxon>Heterobranchia</taxon>
        <taxon>Euthyneura</taxon>
        <taxon>Tectipleura</taxon>
        <taxon>Aplysiida</taxon>
        <taxon>Aplysioidea</taxon>
        <taxon>Aplysiidae</taxon>
        <taxon>Aplysia</taxon>
    </lineage>
</organism>
<keyword evidence="2" id="KW-1185">Reference proteome</keyword>
<evidence type="ECO:0000313" key="4">
    <source>
        <dbReference type="RefSeq" id="XP_005099685.1"/>
    </source>
</evidence>
<feature type="region of interest" description="Disordered" evidence="1">
    <location>
        <begin position="759"/>
        <end position="783"/>
    </location>
</feature>
<feature type="region of interest" description="Disordered" evidence="1">
    <location>
        <begin position="1101"/>
        <end position="1161"/>
    </location>
</feature>
<feature type="region of interest" description="Disordered" evidence="1">
    <location>
        <begin position="1167"/>
        <end position="1186"/>
    </location>
</feature>
<feature type="region of interest" description="Disordered" evidence="1">
    <location>
        <begin position="1450"/>
        <end position="1577"/>
    </location>
</feature>
<name>A0ABM1A144_APLCA</name>
<dbReference type="RefSeq" id="XP_012938694.1">
    <property type="nucleotide sequence ID" value="XM_013083240.2"/>
</dbReference>
<reference evidence="3 4" key="1">
    <citation type="submission" date="2025-05" db="UniProtKB">
        <authorList>
            <consortium name="RefSeq"/>
        </authorList>
    </citation>
    <scope>IDENTIFICATION</scope>
</reference>
<feature type="compositionally biased region" description="Polar residues" evidence="1">
    <location>
        <begin position="1509"/>
        <end position="1536"/>
    </location>
</feature>
<evidence type="ECO:0000313" key="3">
    <source>
        <dbReference type="RefSeq" id="XP_005099684.1"/>
    </source>
</evidence>
<feature type="compositionally biased region" description="Basic and acidic residues" evidence="1">
    <location>
        <begin position="830"/>
        <end position="843"/>
    </location>
</feature>